<feature type="domain" description="DnaB/C C-terminal" evidence="2">
    <location>
        <begin position="23"/>
        <end position="90"/>
    </location>
</feature>
<sequence length="125" mass="14026">MQNETKPDETKQYNCSCSRRAHVFQNNFGPISPFISDTLMNWVNDVGEELVLDAMQRALERGKSNWSYVKGILQAWAKKGITTVEDAKAEEAAFRRSRQQGDICLPLGQGKLCRTGSTNGSVRRS</sequence>
<accession>A0A549YMQ5</accession>
<dbReference type="NCBIfam" id="TIGR01446">
    <property type="entry name" value="DnaD_dom"/>
    <property type="match status" value="1"/>
</dbReference>
<dbReference type="PANTHER" id="PTHR37293">
    <property type="entry name" value="PHAGE REPLICATION PROTEIN-RELATED"/>
    <property type="match status" value="1"/>
</dbReference>
<proteinExistence type="inferred from homology"/>
<dbReference type="SUPFAM" id="SSF158499">
    <property type="entry name" value="DnaD domain-like"/>
    <property type="match status" value="1"/>
</dbReference>
<comment type="similarity">
    <text evidence="1">Belongs to the DnaB/DnaD family.</text>
</comment>
<evidence type="ECO:0000256" key="1">
    <source>
        <dbReference type="ARBA" id="ARBA00093462"/>
    </source>
</evidence>
<protein>
    <submittedName>
        <fullName evidence="3">DnaD domain protein</fullName>
    </submittedName>
</protein>
<dbReference type="Proteomes" id="UP000319280">
    <property type="component" value="Unassembled WGS sequence"/>
</dbReference>
<gene>
    <name evidence="3" type="ORF">FH966_02415</name>
</gene>
<evidence type="ECO:0000313" key="4">
    <source>
        <dbReference type="Proteomes" id="UP000319280"/>
    </source>
</evidence>
<comment type="caution">
    <text evidence="3">The sequence shown here is derived from an EMBL/GenBank/DDBJ whole genome shotgun (WGS) entry which is preliminary data.</text>
</comment>
<dbReference type="AlphaFoldDB" id="A0A549YMQ5"/>
<evidence type="ECO:0000259" key="2">
    <source>
        <dbReference type="Pfam" id="PF07261"/>
    </source>
</evidence>
<dbReference type="PANTHER" id="PTHR37293:SF6">
    <property type="entry name" value="DNA REPLICATION PROTEIN DNAD"/>
    <property type="match status" value="1"/>
</dbReference>
<keyword evidence="4" id="KW-1185">Reference proteome</keyword>
<dbReference type="InterPro" id="IPR034829">
    <property type="entry name" value="DnaD-like_sf"/>
</dbReference>
<dbReference type="Gene3D" id="1.10.10.630">
    <property type="entry name" value="DnaD domain-like"/>
    <property type="match status" value="1"/>
</dbReference>
<organism evidence="3 4">
    <name type="scientific">Lentibacillus cibarius</name>
    <dbReference type="NCBI Taxonomy" id="2583219"/>
    <lineage>
        <taxon>Bacteria</taxon>
        <taxon>Bacillati</taxon>
        <taxon>Bacillota</taxon>
        <taxon>Bacilli</taxon>
        <taxon>Bacillales</taxon>
        <taxon>Bacillaceae</taxon>
        <taxon>Lentibacillus</taxon>
    </lineage>
</organism>
<dbReference type="Pfam" id="PF07261">
    <property type="entry name" value="DnaB_2"/>
    <property type="match status" value="1"/>
</dbReference>
<dbReference type="InterPro" id="IPR053162">
    <property type="entry name" value="DnaD"/>
</dbReference>
<dbReference type="EMBL" id="VJMZ01000001">
    <property type="protein sequence ID" value="TRM13162.1"/>
    <property type="molecule type" value="Genomic_DNA"/>
</dbReference>
<reference evidence="3 4" key="1">
    <citation type="submission" date="2019-07" db="EMBL/GenBank/DDBJ databases">
        <title>Genomic analysis of Lentibacillus sp. NKC851-2.</title>
        <authorList>
            <person name="Oh Y.J."/>
        </authorList>
    </citation>
    <scope>NUCLEOTIDE SEQUENCE [LARGE SCALE GENOMIC DNA]</scope>
    <source>
        <strain evidence="3 4">NKC851-2</strain>
    </source>
</reference>
<dbReference type="InterPro" id="IPR006343">
    <property type="entry name" value="DnaB/C_C"/>
</dbReference>
<evidence type="ECO:0000313" key="3">
    <source>
        <dbReference type="EMBL" id="TRM13162.1"/>
    </source>
</evidence>
<name>A0A549YMQ5_9BACI</name>